<dbReference type="AlphaFoldDB" id="A0A0D4C2N0"/>
<proteinExistence type="predicted"/>
<evidence type="ECO:0000259" key="1">
    <source>
        <dbReference type="Pfam" id="PF01370"/>
    </source>
</evidence>
<feature type="domain" description="NAD-dependent epimerase/dehydratase" evidence="1">
    <location>
        <begin position="8"/>
        <end position="210"/>
    </location>
</feature>
<dbReference type="InterPro" id="IPR001509">
    <property type="entry name" value="Epimerase_deHydtase"/>
</dbReference>
<dbReference type="KEGG" id="ari:UM93_01925"/>
<dbReference type="OrthoDB" id="8205493at2"/>
<evidence type="ECO:0000313" key="2">
    <source>
        <dbReference type="EMBL" id="AJT42799.1"/>
    </source>
</evidence>
<accession>A0A0D4C2N0</accession>
<dbReference type="Gene3D" id="3.40.50.720">
    <property type="entry name" value="NAD(P)-binding Rossmann-like Domain"/>
    <property type="match status" value="1"/>
</dbReference>
<sequence length="306" mass="32754">MAQQFILGAGLIGAELARQLSSAGDQVTVGSRRGTQLAGSKAVVVDGSDGQALSEAVKGAETLFICTNPPYHTWAAEWPPIGRAAIAAARSTGARLVLMGNLYPHGIPSGPMTAQTPFHPEDTKGQIRADLWLEMLHAHERGEIQAAEVRASDYFGPGAGENAHLGDRFFGPLLAGKTAQVVGNPALKHSWAFLPDIARTLVAVARDEDAFGRAWVTPHASHDSRNSIADQVAEISGRRGKLSPIPGWLLRGLGLFNPRMREVAASSYQFTHEFIADSTETESRFDLPATPFEQALVTTLDSIRSN</sequence>
<dbReference type="Pfam" id="PF01370">
    <property type="entry name" value="Epimerase"/>
    <property type="match status" value="1"/>
</dbReference>
<dbReference type="Proteomes" id="UP000061839">
    <property type="component" value="Chromosome"/>
</dbReference>
<reference evidence="2 3" key="1">
    <citation type="journal article" date="2015" name="Genome Announc.">
        <title>Complete Genome Sequencing of Protease-Producing Novel Arthrobacter sp. Strain IHBB 11108 Using PacBio Single-Molecule Real-Time Sequencing Technology.</title>
        <authorList>
            <person name="Kiran S."/>
            <person name="Swarnkar M.K."/>
            <person name="Pal M."/>
            <person name="Thakur R."/>
            <person name="Tewari R."/>
            <person name="Singh A.K."/>
            <person name="Gulati A."/>
        </authorList>
    </citation>
    <scope>NUCLEOTIDE SEQUENCE [LARGE SCALE GENOMIC DNA]</scope>
    <source>
        <strain evidence="2 3">IHBB 11108</strain>
    </source>
</reference>
<dbReference type="PATRIC" id="fig|1618207.4.peg.394"/>
<gene>
    <name evidence="2" type="ORF">UM93_01925</name>
</gene>
<dbReference type="HOGENOM" id="CLU_049717_1_0_11"/>
<keyword evidence="3" id="KW-1185">Reference proteome</keyword>
<dbReference type="RefSeq" id="WP_045076713.1">
    <property type="nucleotide sequence ID" value="NZ_CP011005.1"/>
</dbReference>
<dbReference type="InterPro" id="IPR036291">
    <property type="entry name" value="NAD(P)-bd_dom_sf"/>
</dbReference>
<dbReference type="STRING" id="1618207.UM93_01925"/>
<dbReference type="EMBL" id="CP011005">
    <property type="protein sequence ID" value="AJT42799.1"/>
    <property type="molecule type" value="Genomic_DNA"/>
</dbReference>
<organism evidence="2 3">
    <name type="scientific">Psychromicrobium lacuslunae</name>
    <dbReference type="NCBI Taxonomy" id="1618207"/>
    <lineage>
        <taxon>Bacteria</taxon>
        <taxon>Bacillati</taxon>
        <taxon>Actinomycetota</taxon>
        <taxon>Actinomycetes</taxon>
        <taxon>Micrococcales</taxon>
        <taxon>Micrococcaceae</taxon>
        <taxon>Psychromicrobium</taxon>
    </lineage>
</organism>
<evidence type="ECO:0000313" key="3">
    <source>
        <dbReference type="Proteomes" id="UP000061839"/>
    </source>
</evidence>
<protein>
    <recommendedName>
        <fullName evidence="1">NAD-dependent epimerase/dehydratase domain-containing protein</fullName>
    </recommendedName>
</protein>
<dbReference type="SUPFAM" id="SSF51735">
    <property type="entry name" value="NAD(P)-binding Rossmann-fold domains"/>
    <property type="match status" value="1"/>
</dbReference>
<name>A0A0D4C2N0_9MICC</name>